<dbReference type="EMBL" id="CP007151">
    <property type="protein sequence ID" value="AHI30025.1"/>
    <property type="molecule type" value="Genomic_DNA"/>
</dbReference>
<evidence type="ECO:0000313" key="3">
    <source>
        <dbReference type="Proteomes" id="UP000061489"/>
    </source>
</evidence>
<keyword evidence="1" id="KW-0472">Membrane</keyword>
<protein>
    <submittedName>
        <fullName evidence="2">Uncharacterized protein</fullName>
    </submittedName>
</protein>
<evidence type="ECO:0000313" key="2">
    <source>
        <dbReference type="EMBL" id="AHI30025.1"/>
    </source>
</evidence>
<accession>W5YLV7</accession>
<dbReference type="HOGENOM" id="CLU_1487370_0_0_6"/>
<gene>
    <name evidence="2" type="ORF">AU14_05565</name>
</gene>
<evidence type="ECO:0000256" key="1">
    <source>
        <dbReference type="SAM" id="Phobius"/>
    </source>
</evidence>
<keyword evidence="1" id="KW-0812">Transmembrane</keyword>
<dbReference type="AlphaFoldDB" id="W5YLV7"/>
<dbReference type="RefSeq" id="WP_041339525.1">
    <property type="nucleotide sequence ID" value="NZ_CP007151.1"/>
</dbReference>
<dbReference type="STRING" id="1420916.AU14_05565"/>
<keyword evidence="1" id="KW-1133">Transmembrane helix</keyword>
<dbReference type="KEGG" id="msx:AU14_05565"/>
<feature type="transmembrane region" description="Helical" evidence="1">
    <location>
        <begin position="85"/>
        <end position="107"/>
    </location>
</feature>
<proteinExistence type="predicted"/>
<feature type="transmembrane region" description="Helical" evidence="1">
    <location>
        <begin position="132"/>
        <end position="157"/>
    </location>
</feature>
<name>W5YLV7_9GAMM</name>
<keyword evidence="3" id="KW-1185">Reference proteome</keyword>
<reference evidence="2 3" key="1">
    <citation type="journal article" date="2014" name="Genome Announc.">
        <title>Draft Genome Sequences of Marinobacter similis A3d10T and Marinobacter salarius R9SW1T.</title>
        <authorList>
            <person name="Ivanova E.P."/>
            <person name="Ng H.J."/>
            <person name="Webb H.K."/>
            <person name="Feng G."/>
            <person name="Oshima K."/>
            <person name="Hattori M."/>
            <person name="Ohkuma M."/>
            <person name="Sergeev A.F."/>
            <person name="Mikhailov V.V."/>
            <person name="Crawford R.J."/>
            <person name="Sawabe T."/>
        </authorList>
    </citation>
    <scope>NUCLEOTIDE SEQUENCE [LARGE SCALE GENOMIC DNA]</scope>
    <source>
        <strain evidence="2 3">A3d10</strain>
    </source>
</reference>
<feature type="transmembrane region" description="Helical" evidence="1">
    <location>
        <begin position="52"/>
        <end position="73"/>
    </location>
</feature>
<sequence length="181" mass="19678">MVMVGCKSKLEVESNKAMRCNGVSLAHRVVWLFCLVAPLVYAGPEPDDEYKSVIGGIALLGLLLGYAGAVGFLARSLGRGFWRWVMIQLLASSLGTAMFLRVLSLWMSHPDLSVLDLIIVDLVFDTWSMTNVLLFASGVMFCAPVIGLALLASFLRVKSTNRNPGKRAKTRGLDSGLRKSS</sequence>
<dbReference type="Proteomes" id="UP000061489">
    <property type="component" value="Chromosome"/>
</dbReference>
<organism evidence="2 3">
    <name type="scientific">Marinobacter similis</name>
    <dbReference type="NCBI Taxonomy" id="1420916"/>
    <lineage>
        <taxon>Bacteria</taxon>
        <taxon>Pseudomonadati</taxon>
        <taxon>Pseudomonadota</taxon>
        <taxon>Gammaproteobacteria</taxon>
        <taxon>Pseudomonadales</taxon>
        <taxon>Marinobacteraceae</taxon>
        <taxon>Marinobacter</taxon>
    </lineage>
</organism>